<protein>
    <recommendedName>
        <fullName evidence="2">Cytochrome c oxidase subunit IV bacterial aa3 type domain-containing protein</fullName>
    </recommendedName>
</protein>
<evidence type="ECO:0000313" key="3">
    <source>
        <dbReference type="EMBL" id="GHA00245.1"/>
    </source>
</evidence>
<keyword evidence="1" id="KW-0472">Membrane</keyword>
<keyword evidence="1" id="KW-1133">Transmembrane helix</keyword>
<dbReference type="InterPro" id="IPR012422">
    <property type="entry name" value="Cyt_c_oxidase_su4_bac-aa3"/>
</dbReference>
<dbReference type="InterPro" id="IPR036596">
    <property type="entry name" value="Cyt-C_aa3_sf"/>
</dbReference>
<gene>
    <name evidence="3" type="ORF">GCM10011617_21030</name>
</gene>
<dbReference type="Pfam" id="PF07835">
    <property type="entry name" value="COX4_pro_2"/>
    <property type="match status" value="1"/>
</dbReference>
<evidence type="ECO:0000259" key="2">
    <source>
        <dbReference type="Pfam" id="PF07835"/>
    </source>
</evidence>
<feature type="transmembrane region" description="Helical" evidence="1">
    <location>
        <begin position="20"/>
        <end position="39"/>
    </location>
</feature>
<comment type="caution">
    <text evidence="3">The sequence shown here is derived from an EMBL/GenBank/DDBJ whole genome shotgun (WGS) entry which is preliminary data.</text>
</comment>
<keyword evidence="4" id="KW-1185">Reference proteome</keyword>
<dbReference type="AlphaFoldDB" id="A0A918RJC7"/>
<organism evidence="3 4">
    <name type="scientific">Novosphingobium arvoryzae</name>
    <dbReference type="NCBI Taxonomy" id="1256514"/>
    <lineage>
        <taxon>Bacteria</taxon>
        <taxon>Pseudomonadati</taxon>
        <taxon>Pseudomonadota</taxon>
        <taxon>Alphaproteobacteria</taxon>
        <taxon>Sphingomonadales</taxon>
        <taxon>Sphingomonadaceae</taxon>
        <taxon>Novosphingobium</taxon>
    </lineage>
</organism>
<feature type="domain" description="Cytochrome c oxidase subunit IV bacterial aa3 type" evidence="2">
    <location>
        <begin position="2"/>
        <end position="34"/>
    </location>
</feature>
<reference evidence="3" key="1">
    <citation type="journal article" date="2014" name="Int. J. Syst. Evol. Microbiol.">
        <title>Complete genome sequence of Corynebacterium casei LMG S-19264T (=DSM 44701T), isolated from a smear-ripened cheese.</title>
        <authorList>
            <consortium name="US DOE Joint Genome Institute (JGI-PGF)"/>
            <person name="Walter F."/>
            <person name="Albersmeier A."/>
            <person name="Kalinowski J."/>
            <person name="Ruckert C."/>
        </authorList>
    </citation>
    <scope>NUCLEOTIDE SEQUENCE</scope>
    <source>
        <strain evidence="3">KCTC 32422</strain>
    </source>
</reference>
<keyword evidence="1" id="KW-0812">Transmembrane</keyword>
<dbReference type="EMBL" id="BMZD01000004">
    <property type="protein sequence ID" value="GHA00245.1"/>
    <property type="molecule type" value="Genomic_DNA"/>
</dbReference>
<dbReference type="Gene3D" id="1.20.5.160">
    <property type="entry name" value="Bacterial aa3 type cytochrome c oxidase subunit IV"/>
    <property type="match status" value="1"/>
</dbReference>
<dbReference type="SUPFAM" id="SSF81469">
    <property type="entry name" value="Bacterial aa3 type cytochrome c oxidase subunit IV"/>
    <property type="match status" value="1"/>
</dbReference>
<name>A0A918RJC7_9SPHN</name>
<proteinExistence type="predicted"/>
<evidence type="ECO:0000256" key="1">
    <source>
        <dbReference type="SAM" id="Phobius"/>
    </source>
</evidence>
<dbReference type="Proteomes" id="UP000634139">
    <property type="component" value="Unassembled WGS sequence"/>
</dbReference>
<accession>A0A918RJC7</accession>
<sequence>MASGNDMKAHESTYTGFLGLVKWGSILTALVTVLVVYLIA</sequence>
<evidence type="ECO:0000313" key="4">
    <source>
        <dbReference type="Proteomes" id="UP000634139"/>
    </source>
</evidence>
<dbReference type="RefSeq" id="WP_189541225.1">
    <property type="nucleotide sequence ID" value="NZ_BMZD01000004.1"/>
</dbReference>
<reference evidence="3" key="2">
    <citation type="submission" date="2020-09" db="EMBL/GenBank/DDBJ databases">
        <authorList>
            <person name="Sun Q."/>
            <person name="Kim S."/>
        </authorList>
    </citation>
    <scope>NUCLEOTIDE SEQUENCE</scope>
    <source>
        <strain evidence="3">KCTC 32422</strain>
    </source>
</reference>